<feature type="transmembrane region" description="Helical" evidence="1">
    <location>
        <begin position="127"/>
        <end position="149"/>
    </location>
</feature>
<keyword evidence="1" id="KW-1133">Transmembrane helix</keyword>
<evidence type="ECO:0000313" key="3">
    <source>
        <dbReference type="Proteomes" id="UP000260644"/>
    </source>
</evidence>
<accession>A0A3E1Y2K0</accession>
<organism evidence="2 3">
    <name type="scientific">Chitinophaga silvatica</name>
    <dbReference type="NCBI Taxonomy" id="2282649"/>
    <lineage>
        <taxon>Bacteria</taxon>
        <taxon>Pseudomonadati</taxon>
        <taxon>Bacteroidota</taxon>
        <taxon>Chitinophagia</taxon>
        <taxon>Chitinophagales</taxon>
        <taxon>Chitinophagaceae</taxon>
        <taxon>Chitinophaga</taxon>
    </lineage>
</organism>
<feature type="transmembrane region" description="Helical" evidence="1">
    <location>
        <begin position="381"/>
        <end position="399"/>
    </location>
</feature>
<dbReference type="EMBL" id="QPMM01000018">
    <property type="protein sequence ID" value="RFS18919.1"/>
    <property type="molecule type" value="Genomic_DNA"/>
</dbReference>
<keyword evidence="1" id="KW-0812">Transmembrane</keyword>
<feature type="transmembrane region" description="Helical" evidence="1">
    <location>
        <begin position="12"/>
        <end position="36"/>
    </location>
</feature>
<feature type="transmembrane region" description="Helical" evidence="1">
    <location>
        <begin position="155"/>
        <end position="182"/>
    </location>
</feature>
<feature type="transmembrane region" description="Helical" evidence="1">
    <location>
        <begin position="86"/>
        <end position="107"/>
    </location>
</feature>
<feature type="transmembrane region" description="Helical" evidence="1">
    <location>
        <begin position="294"/>
        <end position="313"/>
    </location>
</feature>
<comment type="caution">
    <text evidence="2">The sequence shown here is derived from an EMBL/GenBank/DDBJ whole genome shotgun (WGS) entry which is preliminary data.</text>
</comment>
<evidence type="ECO:0000313" key="2">
    <source>
        <dbReference type="EMBL" id="RFS18919.1"/>
    </source>
</evidence>
<dbReference type="Proteomes" id="UP000260644">
    <property type="component" value="Unassembled WGS sequence"/>
</dbReference>
<protein>
    <recommendedName>
        <fullName evidence="4">Mannosyltransferase (PIG-V)</fullName>
    </recommendedName>
</protein>
<feature type="transmembrane region" description="Helical" evidence="1">
    <location>
        <begin position="255"/>
        <end position="282"/>
    </location>
</feature>
<reference evidence="2 3" key="1">
    <citation type="submission" date="2018-07" db="EMBL/GenBank/DDBJ databases">
        <title>Chitinophaga K2CV101002-2 sp. nov., isolated from a monsoon evergreen broad-leaved forest soil.</title>
        <authorList>
            <person name="Lv Y."/>
        </authorList>
    </citation>
    <scope>NUCLEOTIDE SEQUENCE [LARGE SCALE GENOMIC DNA]</scope>
    <source>
        <strain evidence="2 3">GDMCC 1.1288</strain>
    </source>
</reference>
<keyword evidence="1" id="KW-0472">Membrane</keyword>
<dbReference type="AlphaFoldDB" id="A0A3E1Y2K0"/>
<evidence type="ECO:0008006" key="4">
    <source>
        <dbReference type="Google" id="ProtNLM"/>
    </source>
</evidence>
<evidence type="ECO:0000256" key="1">
    <source>
        <dbReference type="SAM" id="Phobius"/>
    </source>
</evidence>
<sequence length="433" mass="50121">MLKRYKIAIDSPYFALSIHLFCVLILYTILTITGVFHHFPSNQNLIRNDAIWYLSIVEDGYYYSEGRMNSMAFFPFFPYVWKFLDLTPIGISILNGFVFLLGTTLIIRHLNLSFLKALIIISTPSLFFCYIPYSEAFFFLGSTFILIGIDKQKFPYIAIGTIITSLTRSVGIIFFPALIYLLVINWKKNDPEANSKWISNTLWPCVIIIMSTILVLFFQYIETGEWLVFFKVQQSWNRSLSLPKLPFTTMTGTKILWLDGLALLVSIISFCILLKSTIYFFLKNKTVPFSPSTSFSLVYLTVIGFICSFFSGSWETNSGTSLMSINRYIFAGPFFIIFTSGIASLNTIQAKFKNSYLLLLMTIISWLFLGLSTNLYEDKSYCYTIVYFFIMTLYLYLYHIHNIHKLLYILLYIVNLFIQLFLLNLYLTGSWVG</sequence>
<proteinExistence type="predicted"/>
<feature type="transmembrane region" description="Helical" evidence="1">
    <location>
        <begin position="325"/>
        <end position="345"/>
    </location>
</feature>
<feature type="transmembrane region" description="Helical" evidence="1">
    <location>
        <begin position="406"/>
        <end position="427"/>
    </location>
</feature>
<keyword evidence="3" id="KW-1185">Reference proteome</keyword>
<feature type="transmembrane region" description="Helical" evidence="1">
    <location>
        <begin position="357"/>
        <end position="375"/>
    </location>
</feature>
<gene>
    <name evidence="2" type="ORF">DVR12_26430</name>
</gene>
<name>A0A3E1Y2K0_9BACT</name>
<feature type="transmembrane region" description="Helical" evidence="1">
    <location>
        <begin position="202"/>
        <end position="221"/>
    </location>
</feature>